<sequence>MASSLESRREIPSRLRLTRQNYSFAATVADNTHTISEHDSESDNGSDTNTPRYGPSRLSIDSLDGPPNFSAHAQAQSTPAPVSNPARLLRDLIARVNGTETPTPRANTQRPRTPSGSLLESDMDSDDQDTPMPVRRSQLATPRPNNNSPPSPALSEARKKVHNIFSRALREPGETPERRPRFVRRGSMDSSIAEENPVKAISRVSVSEDERETLYRSGASEATTEKSPENPRTAVDDLRERIEMSNFAKSSVSSMSSTSSVNKENVVPNYGKRLYSINNTAGPSQRSLSQFPSQFLGSNLMNDNTEMRRMLMNSQAESTDSEAPQKQDHNDETPKASFTGSSQLKELMKMNDNLRWRRGRRTNGSDGLQSKGRELAENDNNQKDRLESQENAALSSYRSRPKSKTSGFSDLDEDLTIRDQRHQTANQNNRLNGSMSSEDTQRPEALTQARISTRQRGRDFRSEPTIGRREDGASDSETPFASSSHEPPRGEHNIDTERAQERQPNWIGARLKSIREVSPQLSAERNLVPYTKELNRASHNGAEQWVSDNKFSVQPENDLKQNELSSRIPNDVGLYSSENAPYQRSRVGSTSASVQNWHATGTNGQVSQAPSHQNMFRGDPRTRQIQRVPSVSSESASSVDLENEKTPRGRGKVPSEVAAIPFQSTITDQQRDVSRIKVRQRASSGSKTNPSPEGEESGTPVQRSYAKPNRASIASEALKLHDSDIESFQEEDIAASSSAPRVYNIESQSNLDEESSQLDLTKATLTSQRHKKYQIKEGDTPANLPANFSPPPSPPNYSTADSVITTPKRHAGINSSKLGFKTPSPPKGMPALPDPPSSDEPVDSNRIQPSSSRLPSTPATRNKYEDMKTPRPPGAWATPFATPAPRAQLERGDLDPKNNLLLQNDIYTPPASYSRATSMIMKTPAPPGAWLPTPAPTTLKRLQQKVRFDDGDTPMPAGQRHVFDDSSLTSNDPLADGSVAMKAAGKKRLPSPRMGGRLRILDAFGNLIKPTEPERKSSVTVMKQTSETKMGPNDSPKRTTKLRVLDSTGKEINEPKEAPMVTSTRDEATSPSKHSEDEEDVTALIEEIKIKHLERNRALELLKENISWLKDAFIKNDDRSQKSGDFESQLSTLREQSIRARDNQEQLLKRIKELEDIDQQLGLLSTGNISGRLRHGDGTGSRWTLLRSLFFLIFLQTILLVLFYRLFSLGARQLYLTTYIDPFYPELNLHVMDPDFLHCSVTNSCVPRFLYRLKWIEPVISFMRVFVDSFSIVRDTVWGPSQSAIWPPT</sequence>
<keyword evidence="4" id="KW-1185">Reference proteome</keyword>
<accession>A0A286UG37</accession>
<feature type="compositionally biased region" description="Polar residues" evidence="1">
    <location>
        <begin position="423"/>
        <end position="438"/>
    </location>
</feature>
<feature type="compositionally biased region" description="Polar residues" evidence="1">
    <location>
        <begin position="98"/>
        <end position="118"/>
    </location>
</feature>
<feature type="compositionally biased region" description="Basic and acidic residues" evidence="1">
    <location>
        <begin position="486"/>
        <end position="501"/>
    </location>
</feature>
<feature type="compositionally biased region" description="Polar residues" evidence="1">
    <location>
        <begin position="475"/>
        <end position="485"/>
    </location>
</feature>
<evidence type="ECO:0000256" key="1">
    <source>
        <dbReference type="SAM" id="MobiDB-lite"/>
    </source>
</evidence>
<keyword evidence="2" id="KW-1133">Transmembrane helix</keyword>
<dbReference type="OrthoDB" id="3230534at2759"/>
<dbReference type="EMBL" id="NBII01000005">
    <property type="protein sequence ID" value="PAV18561.1"/>
    <property type="molecule type" value="Genomic_DNA"/>
</dbReference>
<reference evidence="3 4" key="1">
    <citation type="journal article" date="2017" name="Mol. Ecol.">
        <title>Comparative and population genomic landscape of Phellinus noxius: A hypervariable fungus causing root rot in trees.</title>
        <authorList>
            <person name="Chung C.L."/>
            <person name="Lee T.J."/>
            <person name="Akiba M."/>
            <person name="Lee H.H."/>
            <person name="Kuo T.H."/>
            <person name="Liu D."/>
            <person name="Ke H.M."/>
            <person name="Yokoi T."/>
            <person name="Roa M.B."/>
            <person name="Lu M.J."/>
            <person name="Chang Y.Y."/>
            <person name="Ann P.J."/>
            <person name="Tsai J.N."/>
            <person name="Chen C.Y."/>
            <person name="Tzean S.S."/>
            <person name="Ota Y."/>
            <person name="Hattori T."/>
            <person name="Sahashi N."/>
            <person name="Liou R.F."/>
            <person name="Kikuchi T."/>
            <person name="Tsai I.J."/>
        </authorList>
    </citation>
    <scope>NUCLEOTIDE SEQUENCE [LARGE SCALE GENOMIC DNA]</scope>
    <source>
        <strain evidence="3 4">FFPRI411160</strain>
    </source>
</reference>
<feature type="compositionally biased region" description="Pro residues" evidence="1">
    <location>
        <begin position="823"/>
        <end position="838"/>
    </location>
</feature>
<feature type="compositionally biased region" description="Low complexity" evidence="1">
    <location>
        <begin position="628"/>
        <end position="639"/>
    </location>
</feature>
<evidence type="ECO:0000313" key="3">
    <source>
        <dbReference type="EMBL" id="PAV18561.1"/>
    </source>
</evidence>
<keyword evidence="2" id="KW-0472">Membrane</keyword>
<feature type="compositionally biased region" description="Polar residues" evidence="1">
    <location>
        <begin position="18"/>
        <end position="34"/>
    </location>
</feature>
<feature type="compositionally biased region" description="Polar residues" evidence="1">
    <location>
        <begin position="71"/>
        <end position="81"/>
    </location>
</feature>
<evidence type="ECO:0000256" key="2">
    <source>
        <dbReference type="SAM" id="Phobius"/>
    </source>
</evidence>
<feature type="compositionally biased region" description="Basic and acidic residues" evidence="1">
    <location>
        <begin position="371"/>
        <end position="388"/>
    </location>
</feature>
<name>A0A286UG37_9AGAM</name>
<proteinExistence type="predicted"/>
<feature type="region of interest" description="Disordered" evidence="1">
    <location>
        <begin position="1011"/>
        <end position="1080"/>
    </location>
</feature>
<feature type="compositionally biased region" description="Basic and acidic residues" evidence="1">
    <location>
        <begin position="1064"/>
        <end position="1076"/>
    </location>
</feature>
<feature type="compositionally biased region" description="Polar residues" evidence="1">
    <location>
        <begin position="681"/>
        <end position="691"/>
    </location>
</feature>
<keyword evidence="2" id="KW-0812">Transmembrane</keyword>
<dbReference type="STRING" id="2282107.A0A286UG37"/>
<organism evidence="3 4">
    <name type="scientific">Pyrrhoderma noxium</name>
    <dbReference type="NCBI Taxonomy" id="2282107"/>
    <lineage>
        <taxon>Eukaryota</taxon>
        <taxon>Fungi</taxon>
        <taxon>Dikarya</taxon>
        <taxon>Basidiomycota</taxon>
        <taxon>Agaricomycotina</taxon>
        <taxon>Agaricomycetes</taxon>
        <taxon>Hymenochaetales</taxon>
        <taxon>Hymenochaetaceae</taxon>
        <taxon>Pyrrhoderma</taxon>
    </lineage>
</organism>
<feature type="compositionally biased region" description="Basic and acidic residues" evidence="1">
    <location>
        <begin position="168"/>
        <end position="180"/>
    </location>
</feature>
<feature type="compositionally biased region" description="Basic and acidic residues" evidence="1">
    <location>
        <begin position="1048"/>
        <end position="1057"/>
    </location>
</feature>
<feature type="region of interest" description="Disordered" evidence="1">
    <location>
        <begin position="97"/>
        <end position="233"/>
    </location>
</feature>
<feature type="region of interest" description="Disordered" evidence="1">
    <location>
        <begin position="768"/>
        <end position="880"/>
    </location>
</feature>
<feature type="compositionally biased region" description="Basic and acidic residues" evidence="1">
    <location>
        <begin position="223"/>
        <end position="233"/>
    </location>
</feature>
<feature type="transmembrane region" description="Helical" evidence="2">
    <location>
        <begin position="1189"/>
        <end position="1207"/>
    </location>
</feature>
<gene>
    <name evidence="3" type="ORF">PNOK_0540300</name>
</gene>
<feature type="region of interest" description="Disordered" evidence="1">
    <location>
        <begin position="314"/>
        <end position="502"/>
    </location>
</feature>
<comment type="caution">
    <text evidence="3">The sequence shown here is derived from an EMBL/GenBank/DDBJ whole genome shotgun (WGS) entry which is preliminary data.</text>
</comment>
<feature type="compositionally biased region" description="Polar residues" evidence="1">
    <location>
        <begin position="576"/>
        <end position="614"/>
    </location>
</feature>
<feature type="compositionally biased region" description="Basic and acidic residues" evidence="1">
    <location>
        <begin position="1"/>
        <end position="13"/>
    </location>
</feature>
<feature type="compositionally biased region" description="Basic and acidic residues" evidence="1">
    <location>
        <begin position="456"/>
        <end position="472"/>
    </location>
</feature>
<feature type="compositionally biased region" description="Basic and acidic residues" evidence="1">
    <location>
        <begin position="323"/>
        <end position="334"/>
    </location>
</feature>
<dbReference type="Proteomes" id="UP000217199">
    <property type="component" value="Unassembled WGS sequence"/>
</dbReference>
<feature type="compositionally biased region" description="Polar residues" evidence="1">
    <location>
        <begin position="845"/>
        <end position="860"/>
    </location>
</feature>
<feature type="region of interest" description="Disordered" evidence="1">
    <location>
        <begin position="570"/>
        <end position="708"/>
    </location>
</feature>
<evidence type="ECO:0000313" key="4">
    <source>
        <dbReference type="Proteomes" id="UP000217199"/>
    </source>
</evidence>
<protein>
    <submittedName>
        <fullName evidence="3">Uncharacterized protein</fullName>
    </submittedName>
</protein>
<feature type="compositionally biased region" description="Basic and acidic residues" evidence="1">
    <location>
        <begin position="346"/>
        <end position="355"/>
    </location>
</feature>
<feature type="compositionally biased region" description="Polar residues" evidence="1">
    <location>
        <begin position="389"/>
        <end position="408"/>
    </location>
</feature>
<dbReference type="InParanoid" id="A0A286UG37"/>
<feature type="compositionally biased region" description="Polar residues" evidence="1">
    <location>
        <begin position="1018"/>
        <end position="1028"/>
    </location>
</feature>
<feature type="region of interest" description="Disordered" evidence="1">
    <location>
        <begin position="1"/>
        <end position="85"/>
    </location>
</feature>